<feature type="compositionally biased region" description="Low complexity" evidence="4">
    <location>
        <begin position="377"/>
        <end position="392"/>
    </location>
</feature>
<feature type="compositionally biased region" description="Polar residues" evidence="4">
    <location>
        <begin position="254"/>
        <end position="272"/>
    </location>
</feature>
<dbReference type="InterPro" id="IPR000504">
    <property type="entry name" value="RRM_dom"/>
</dbReference>
<dbReference type="GO" id="GO:0003729">
    <property type="term" value="F:mRNA binding"/>
    <property type="evidence" value="ECO:0007669"/>
    <property type="project" value="TreeGrafter"/>
</dbReference>
<feature type="region of interest" description="Disordered" evidence="4">
    <location>
        <begin position="69"/>
        <end position="99"/>
    </location>
</feature>
<evidence type="ECO:0000256" key="2">
    <source>
        <dbReference type="ARBA" id="ARBA00022884"/>
    </source>
</evidence>
<feature type="compositionally biased region" description="Low complexity" evidence="4">
    <location>
        <begin position="463"/>
        <end position="472"/>
    </location>
</feature>
<dbReference type="Proteomes" id="UP000398389">
    <property type="component" value="Unassembled WGS sequence"/>
</dbReference>
<feature type="compositionally biased region" description="Basic and acidic residues" evidence="4">
    <location>
        <begin position="512"/>
        <end position="524"/>
    </location>
</feature>
<feature type="compositionally biased region" description="Basic residues" evidence="4">
    <location>
        <begin position="570"/>
        <end position="584"/>
    </location>
</feature>
<feature type="compositionally biased region" description="Low complexity" evidence="4">
    <location>
        <begin position="500"/>
        <end position="511"/>
    </location>
</feature>
<feature type="region of interest" description="Disordered" evidence="4">
    <location>
        <begin position="493"/>
        <end position="727"/>
    </location>
</feature>
<gene>
    <name evidence="6" type="ORF">SAPINGB_P004801</name>
</gene>
<feature type="compositionally biased region" description="Polar residues" evidence="4">
    <location>
        <begin position="74"/>
        <end position="96"/>
    </location>
</feature>
<evidence type="ECO:0000256" key="4">
    <source>
        <dbReference type="SAM" id="MobiDB-lite"/>
    </source>
</evidence>
<evidence type="ECO:0000313" key="6">
    <source>
        <dbReference type="EMBL" id="VVT56090.1"/>
    </source>
</evidence>
<dbReference type="GeneID" id="43583616"/>
<dbReference type="InterPro" id="IPR035979">
    <property type="entry name" value="RBD_domain_sf"/>
</dbReference>
<feature type="region of interest" description="Disordered" evidence="4">
    <location>
        <begin position="1"/>
        <end position="46"/>
    </location>
</feature>
<dbReference type="Pfam" id="PF00076">
    <property type="entry name" value="RRM_1"/>
    <property type="match status" value="1"/>
</dbReference>
<dbReference type="InterPro" id="IPR012677">
    <property type="entry name" value="Nucleotide-bd_a/b_plait_sf"/>
</dbReference>
<organism evidence="6 7">
    <name type="scientific">Magnusiomyces paraingens</name>
    <dbReference type="NCBI Taxonomy" id="2606893"/>
    <lineage>
        <taxon>Eukaryota</taxon>
        <taxon>Fungi</taxon>
        <taxon>Dikarya</taxon>
        <taxon>Ascomycota</taxon>
        <taxon>Saccharomycotina</taxon>
        <taxon>Dipodascomycetes</taxon>
        <taxon>Dipodascales</taxon>
        <taxon>Dipodascaceae</taxon>
        <taxon>Magnusiomyces</taxon>
    </lineage>
</organism>
<evidence type="ECO:0000256" key="1">
    <source>
        <dbReference type="ARBA" id="ARBA00022737"/>
    </source>
</evidence>
<feature type="region of interest" description="Disordered" evidence="4">
    <location>
        <begin position="447"/>
        <end position="478"/>
    </location>
</feature>
<dbReference type="SUPFAM" id="SSF54928">
    <property type="entry name" value="RNA-binding domain, RBD"/>
    <property type="match status" value="2"/>
</dbReference>
<dbReference type="PANTHER" id="PTHR48032">
    <property type="entry name" value="RNA-BINDING PROTEIN MUSASHI HOMOLOG RBP6"/>
    <property type="match status" value="1"/>
</dbReference>
<evidence type="ECO:0000313" key="7">
    <source>
        <dbReference type="Proteomes" id="UP000398389"/>
    </source>
</evidence>
<sequence length="727" mass="81536">MSTFDDDDDFFADIYDGSNEPPKSDVKEEKEDRVESLPHPQNELHVQNVDTQAQSNNDDNVLLRHVNLEPEPQLSENDAEATTNAKRDGSATNTGQIYIPPKDEGKMFVGGLNWETTDVMRDNMTGRSRGFGFLTFADPKCVNDVISTEHFLDGRIIDPKRAIPREEQDKTAKIFVGGVGLDVTEDDFNSFFSQYGTVIDAQLMIDTKTGKPRGFGFITFDSHEAVEKIVSEPVLILKEKHIEVKKAEPRSKDQNGNFIPNSHSQSNTQTDSNNRFNNYNNYMGYSMNGMNSASMPSMSGTMNGSGMNSSTSGMNPAMALQHYRNWQQYFDQAETVLINQGAQNNPTGVQQLQNIKAMKQNLLTQMKTFGLNPNLLNNSDNTQSQDNSQPSSETKYSAQSESGFGSFGESSNKFSGDNKAIFSSGNESHENNRGKIVGGVYNIGNGIDNEPGRYHPRGPKGFNQQSYNSSQNESKHFNGKGSAAITLVQGENNSYSDIPSSKSENYSNSSEVNHRDRDRDRESDTQNGKYTRNRYPRDQMREKRHRSRYENEEESVDNEDERDPNDKSKTSSHSHRSSRDKSHKSRDMSLGARIREDSREGPSRKRHRGEDDRDASSSRHHRSSSREKDHRTSRHKEGGSSSSSSSSKHHRSSRRSKENRGSDDSSNSSRKDLKEKESKEIKDRRSKSPPLNAPTGPRGASGTSSARSGSGKGYSRRYRSNRQYSRS</sequence>
<dbReference type="SMART" id="SM00360">
    <property type="entry name" value="RRM"/>
    <property type="match status" value="2"/>
</dbReference>
<dbReference type="RefSeq" id="XP_031855407.1">
    <property type="nucleotide sequence ID" value="XM_031999516.1"/>
</dbReference>
<dbReference type="GO" id="GO:0006417">
    <property type="term" value="P:regulation of translation"/>
    <property type="evidence" value="ECO:0007669"/>
    <property type="project" value="TreeGrafter"/>
</dbReference>
<evidence type="ECO:0000256" key="3">
    <source>
        <dbReference type="PROSITE-ProRule" id="PRU00176"/>
    </source>
</evidence>
<feature type="compositionally biased region" description="Acidic residues" evidence="4">
    <location>
        <begin position="551"/>
        <end position="563"/>
    </location>
</feature>
<feature type="compositionally biased region" description="Basic and acidic residues" evidence="4">
    <location>
        <begin position="655"/>
        <end position="683"/>
    </location>
</feature>
<feature type="compositionally biased region" description="Acidic residues" evidence="4">
    <location>
        <begin position="1"/>
        <end position="11"/>
    </location>
</feature>
<keyword evidence="1" id="KW-0677">Repeat</keyword>
<feature type="domain" description="RRM" evidence="5">
    <location>
        <begin position="172"/>
        <end position="249"/>
    </location>
</feature>
<dbReference type="EMBL" id="CABVLU010000004">
    <property type="protein sequence ID" value="VVT56090.1"/>
    <property type="molecule type" value="Genomic_DNA"/>
</dbReference>
<dbReference type="PROSITE" id="PS50102">
    <property type="entry name" value="RRM"/>
    <property type="match status" value="1"/>
</dbReference>
<keyword evidence="2 3" id="KW-0694">RNA-binding</keyword>
<dbReference type="Gene3D" id="3.30.70.330">
    <property type="match status" value="2"/>
</dbReference>
<dbReference type="AlphaFoldDB" id="A0A5E8BZQ7"/>
<feature type="compositionally biased region" description="Basic and acidic residues" evidence="4">
    <location>
        <begin position="22"/>
        <end position="36"/>
    </location>
</feature>
<keyword evidence="7" id="KW-1185">Reference proteome</keyword>
<feature type="compositionally biased region" description="Basic and acidic residues" evidence="4">
    <location>
        <begin position="593"/>
        <end position="617"/>
    </location>
</feature>
<dbReference type="PANTHER" id="PTHR48032:SF6">
    <property type="entry name" value="RNA-BINDING (RRM_RBD_RNP MOTIFS) FAMILY PROTEIN"/>
    <property type="match status" value="1"/>
</dbReference>
<evidence type="ECO:0000259" key="5">
    <source>
        <dbReference type="PROSITE" id="PS50102"/>
    </source>
</evidence>
<protein>
    <recommendedName>
        <fullName evidence="5">RRM domain-containing protein</fullName>
    </recommendedName>
</protein>
<feature type="region of interest" description="Disordered" evidence="4">
    <location>
        <begin position="371"/>
        <end position="411"/>
    </location>
</feature>
<feature type="compositionally biased region" description="Basic and acidic residues" evidence="4">
    <location>
        <begin position="624"/>
        <end position="638"/>
    </location>
</feature>
<accession>A0A5E8BZQ7</accession>
<name>A0A5E8BZQ7_9ASCO</name>
<feature type="compositionally biased region" description="Low complexity" evidence="4">
    <location>
        <begin position="400"/>
        <end position="411"/>
    </location>
</feature>
<dbReference type="OrthoDB" id="1875751at2759"/>
<feature type="compositionally biased region" description="Low complexity" evidence="4">
    <location>
        <begin position="694"/>
        <end position="709"/>
    </location>
</feature>
<reference evidence="6 7" key="1">
    <citation type="submission" date="2019-09" db="EMBL/GenBank/DDBJ databases">
        <authorList>
            <person name="Brejova B."/>
        </authorList>
    </citation>
    <scope>NUCLEOTIDE SEQUENCE [LARGE SCALE GENOMIC DNA]</scope>
</reference>
<feature type="region of interest" description="Disordered" evidence="4">
    <location>
        <begin position="246"/>
        <end position="277"/>
    </location>
</feature>
<proteinExistence type="predicted"/>